<evidence type="ECO:0000313" key="5">
    <source>
        <dbReference type="EMBL" id="MBU5590250.1"/>
    </source>
</evidence>
<keyword evidence="2" id="KW-0238">DNA-binding</keyword>
<keyword evidence="1" id="KW-0805">Transcription regulation</keyword>
<dbReference type="PANTHER" id="PTHR30146:SF148">
    <property type="entry name" value="HTH-TYPE TRANSCRIPTIONAL REPRESSOR PURR-RELATED"/>
    <property type="match status" value="1"/>
</dbReference>
<organism evidence="5 6">
    <name type="scientific">Clostridium simiarum</name>
    <dbReference type="NCBI Taxonomy" id="2841506"/>
    <lineage>
        <taxon>Bacteria</taxon>
        <taxon>Bacillati</taxon>
        <taxon>Bacillota</taxon>
        <taxon>Clostridia</taxon>
        <taxon>Eubacteriales</taxon>
        <taxon>Clostridiaceae</taxon>
        <taxon>Clostridium</taxon>
    </lineage>
</organism>
<dbReference type="Pfam" id="PF00532">
    <property type="entry name" value="Peripla_BP_1"/>
    <property type="match status" value="1"/>
</dbReference>
<reference evidence="5 6" key="1">
    <citation type="submission" date="2021-06" db="EMBL/GenBank/DDBJ databases">
        <authorList>
            <person name="Sun Q."/>
            <person name="Li D."/>
        </authorList>
    </citation>
    <scope>NUCLEOTIDE SEQUENCE [LARGE SCALE GENOMIC DNA]</scope>
    <source>
        <strain evidence="5 6">MSJ-4</strain>
    </source>
</reference>
<dbReference type="PANTHER" id="PTHR30146">
    <property type="entry name" value="LACI-RELATED TRANSCRIPTIONAL REPRESSOR"/>
    <property type="match status" value="1"/>
</dbReference>
<keyword evidence="6" id="KW-1185">Reference proteome</keyword>
<feature type="domain" description="HTH lacI-type" evidence="4">
    <location>
        <begin position="3"/>
        <end position="57"/>
    </location>
</feature>
<protein>
    <submittedName>
        <fullName evidence="5">LacI family transcriptional regulator</fullName>
    </submittedName>
</protein>
<dbReference type="InterPro" id="IPR001761">
    <property type="entry name" value="Peripla_BP/Lac1_sug-bd_dom"/>
</dbReference>
<dbReference type="SMART" id="SM00354">
    <property type="entry name" value="HTH_LACI"/>
    <property type="match status" value="1"/>
</dbReference>
<dbReference type="PROSITE" id="PS50932">
    <property type="entry name" value="HTH_LACI_2"/>
    <property type="match status" value="1"/>
</dbReference>
<dbReference type="Pfam" id="PF00356">
    <property type="entry name" value="LacI"/>
    <property type="match status" value="1"/>
</dbReference>
<evidence type="ECO:0000256" key="1">
    <source>
        <dbReference type="ARBA" id="ARBA00023015"/>
    </source>
</evidence>
<keyword evidence="3" id="KW-0804">Transcription</keyword>
<dbReference type="CDD" id="cd06267">
    <property type="entry name" value="PBP1_LacI_sugar_binding-like"/>
    <property type="match status" value="1"/>
</dbReference>
<dbReference type="RefSeq" id="WP_216455494.1">
    <property type="nucleotide sequence ID" value="NZ_JAHLQL010000001.1"/>
</dbReference>
<sequence>MAVTISDIAQKAGVSLATVSRVLNDSGYVKEETREKVLKVIKELNYTPSAIARSLSKNKTNTVGVIVPEITNPFFGEVIKGITQVAEENGLNIILCDTDESKEKELKALKVLTEQRIQGIIITPTSAEDEFNSEYLKTLENMGIPIVLVDGNVKYTTFNGVFVDNIKGSYEATEALIKEGHRKIGIITGRMNSKPAKDRYLGYQKALLMNNIPLDDKYVFYGDYKESTSYNLTKNILKMDDRPTAIFVCSNMMTLGCLKALYEDRINIPNDIALVTFDRIEILNILGFNISYVNGPSVEMGKLGMQMLVDILNNKNKNEIRRITLLPDLVLKGSEKYGSDESDSIE</sequence>
<evidence type="ECO:0000256" key="2">
    <source>
        <dbReference type="ARBA" id="ARBA00023125"/>
    </source>
</evidence>
<dbReference type="EMBL" id="JAHLQL010000001">
    <property type="protein sequence ID" value="MBU5590250.1"/>
    <property type="molecule type" value="Genomic_DNA"/>
</dbReference>
<dbReference type="InterPro" id="IPR000843">
    <property type="entry name" value="HTH_LacI"/>
</dbReference>
<accession>A0ABS6EVK2</accession>
<evidence type="ECO:0000259" key="4">
    <source>
        <dbReference type="PROSITE" id="PS50932"/>
    </source>
</evidence>
<dbReference type="CDD" id="cd01392">
    <property type="entry name" value="HTH_LacI"/>
    <property type="match status" value="1"/>
</dbReference>
<proteinExistence type="predicted"/>
<name>A0ABS6EVK2_9CLOT</name>
<dbReference type="PROSITE" id="PS00356">
    <property type="entry name" value="HTH_LACI_1"/>
    <property type="match status" value="1"/>
</dbReference>
<evidence type="ECO:0000313" key="6">
    <source>
        <dbReference type="Proteomes" id="UP000736583"/>
    </source>
</evidence>
<gene>
    <name evidence="5" type="ORF">KQI89_00570</name>
</gene>
<comment type="caution">
    <text evidence="5">The sequence shown here is derived from an EMBL/GenBank/DDBJ whole genome shotgun (WGS) entry which is preliminary data.</text>
</comment>
<evidence type="ECO:0000256" key="3">
    <source>
        <dbReference type="ARBA" id="ARBA00023163"/>
    </source>
</evidence>
<dbReference type="Proteomes" id="UP000736583">
    <property type="component" value="Unassembled WGS sequence"/>
</dbReference>